<accession>A0ABY7E9C5</accession>
<reference evidence="6" key="1">
    <citation type="submission" date="2022-11" db="EMBL/GenBank/DDBJ databases">
        <title>Centuries of genome instability and evolution in soft-shell clam transmissible cancer (bioRxiv).</title>
        <authorList>
            <person name="Hart S.F.M."/>
            <person name="Yonemitsu M.A."/>
            <person name="Giersch R.M."/>
            <person name="Beal B.F."/>
            <person name="Arriagada G."/>
            <person name="Davis B.W."/>
            <person name="Ostrander E.A."/>
            <person name="Goff S.P."/>
            <person name="Metzger M.J."/>
        </authorList>
    </citation>
    <scope>NUCLEOTIDE SEQUENCE</scope>
    <source>
        <strain evidence="6">MELC-2E11</strain>
        <tissue evidence="6">Siphon/mantle</tissue>
    </source>
</reference>
<proteinExistence type="predicted"/>
<feature type="domain" description="Thiamin pyrophosphokinase thiamin-binding" evidence="5">
    <location>
        <begin position="108"/>
        <end position="175"/>
    </location>
</feature>
<dbReference type="EMBL" id="CP111016">
    <property type="protein sequence ID" value="WAR05590.1"/>
    <property type="molecule type" value="Genomic_DNA"/>
</dbReference>
<evidence type="ECO:0000313" key="6">
    <source>
        <dbReference type="EMBL" id="WAR05590.1"/>
    </source>
</evidence>
<evidence type="ECO:0000256" key="2">
    <source>
        <dbReference type="ARBA" id="ARBA00022741"/>
    </source>
</evidence>
<keyword evidence="4" id="KW-0067">ATP-binding</keyword>
<keyword evidence="7" id="KW-1185">Reference proteome</keyword>
<sequence>MPVRNRMIPDTDFLNWPDEVLALLVLNQPLTETGQDIFQNIWERASFRASVDGATNHLYRRGPEQYLPHVISALCWYEMAVLKANRLAPGLPVYLCDDQNIACLLQQGSHRLHVGTGLEGDSCGLIPVGGQCDHVSTTGLKWNLDNQRLKFGELVSTSNTWAGDNVVTVTTDQPLLWTMNIKPN</sequence>
<keyword evidence="1" id="KW-0808">Transferase</keyword>
<dbReference type="Pfam" id="PF04265">
    <property type="entry name" value="TPK_B1_binding"/>
    <property type="match status" value="1"/>
</dbReference>
<dbReference type="PANTHER" id="PTHR13622">
    <property type="entry name" value="THIAMIN PYROPHOSPHOKINASE"/>
    <property type="match status" value="1"/>
</dbReference>
<dbReference type="Gene3D" id="2.60.120.320">
    <property type="entry name" value="Thiamin pyrophosphokinase, thiamin-binding domain"/>
    <property type="match status" value="1"/>
</dbReference>
<dbReference type="Gene3D" id="3.40.50.10240">
    <property type="entry name" value="Thiamin pyrophosphokinase, catalytic domain"/>
    <property type="match status" value="1"/>
</dbReference>
<dbReference type="InterPro" id="IPR036759">
    <property type="entry name" value="TPK_catalytic_sf"/>
</dbReference>
<evidence type="ECO:0000256" key="3">
    <source>
        <dbReference type="ARBA" id="ARBA00022777"/>
    </source>
</evidence>
<dbReference type="InterPro" id="IPR036371">
    <property type="entry name" value="TPK_B1-bd_sf"/>
</dbReference>
<dbReference type="SUPFAM" id="SSF63999">
    <property type="entry name" value="Thiamin pyrophosphokinase, catalytic domain"/>
    <property type="match status" value="1"/>
</dbReference>
<protein>
    <submittedName>
        <fullName evidence="6">TPK1-like protein</fullName>
    </submittedName>
</protein>
<gene>
    <name evidence="6" type="ORF">MAR_020959</name>
</gene>
<evidence type="ECO:0000256" key="4">
    <source>
        <dbReference type="ARBA" id="ARBA00022840"/>
    </source>
</evidence>
<keyword evidence="2" id="KW-0547">Nucleotide-binding</keyword>
<name>A0ABY7E9C5_MYAAR</name>
<dbReference type="SMART" id="SM00983">
    <property type="entry name" value="TPK_B1_binding"/>
    <property type="match status" value="1"/>
</dbReference>
<evidence type="ECO:0000313" key="7">
    <source>
        <dbReference type="Proteomes" id="UP001164746"/>
    </source>
</evidence>
<dbReference type="InterPro" id="IPR007373">
    <property type="entry name" value="Thiamin_PyroPKinase_B1-bd"/>
</dbReference>
<dbReference type="Proteomes" id="UP001164746">
    <property type="component" value="Chromosome 5"/>
</dbReference>
<organism evidence="6 7">
    <name type="scientific">Mya arenaria</name>
    <name type="common">Soft-shell clam</name>
    <dbReference type="NCBI Taxonomy" id="6604"/>
    <lineage>
        <taxon>Eukaryota</taxon>
        <taxon>Metazoa</taxon>
        <taxon>Spiralia</taxon>
        <taxon>Lophotrochozoa</taxon>
        <taxon>Mollusca</taxon>
        <taxon>Bivalvia</taxon>
        <taxon>Autobranchia</taxon>
        <taxon>Heteroconchia</taxon>
        <taxon>Euheterodonta</taxon>
        <taxon>Imparidentia</taxon>
        <taxon>Neoheterodontei</taxon>
        <taxon>Myida</taxon>
        <taxon>Myoidea</taxon>
        <taxon>Myidae</taxon>
        <taxon>Mya</taxon>
    </lineage>
</organism>
<dbReference type="SUPFAM" id="SSF63862">
    <property type="entry name" value="Thiamin pyrophosphokinase, substrate-binding domain"/>
    <property type="match status" value="1"/>
</dbReference>
<evidence type="ECO:0000259" key="5">
    <source>
        <dbReference type="SMART" id="SM00983"/>
    </source>
</evidence>
<evidence type="ECO:0000256" key="1">
    <source>
        <dbReference type="ARBA" id="ARBA00022679"/>
    </source>
</evidence>
<keyword evidence="3" id="KW-0418">Kinase</keyword>
<dbReference type="PANTHER" id="PTHR13622:SF8">
    <property type="entry name" value="THIAMIN PYROPHOSPHOKINASE 1"/>
    <property type="match status" value="1"/>
</dbReference>